<proteinExistence type="predicted"/>
<accession>A0A235BSJ8</accession>
<evidence type="ECO:0000313" key="1">
    <source>
        <dbReference type="EMBL" id="OYD15288.1"/>
    </source>
</evidence>
<organism evidence="1 2">
    <name type="scientific">candidate division WOR-3 bacterium JGI_Cruoil_03_51_56</name>
    <dbReference type="NCBI Taxonomy" id="1973747"/>
    <lineage>
        <taxon>Bacteria</taxon>
        <taxon>Bacteria division WOR-3</taxon>
    </lineage>
</organism>
<dbReference type="Proteomes" id="UP000215559">
    <property type="component" value="Unassembled WGS sequence"/>
</dbReference>
<name>A0A235BSJ8_UNCW3</name>
<dbReference type="AlphaFoldDB" id="A0A235BSJ8"/>
<comment type="caution">
    <text evidence="1">The sequence shown here is derived from an EMBL/GenBank/DDBJ whole genome shotgun (WGS) entry which is preliminary data.</text>
</comment>
<evidence type="ECO:0000313" key="2">
    <source>
        <dbReference type="Proteomes" id="UP000215559"/>
    </source>
</evidence>
<gene>
    <name evidence="1" type="ORF">CH330_06045</name>
</gene>
<sequence length="219" mass="24648">MVKENAHSEYSSILMTAEELLESLCLVRWHTAMRTYGNDHATLVGLLTDWWIGLDSSSNWVIDSGPAFGHRARGQGRGNCDLLLGHEGNAVGVVEVEGTRFSWCVEKIGHFFRAENPVFSHLRFGIILIYPVEPSGRGTEREVAELPWDDLVQKTQRVTRAYAGRNLALLYLRKRYVREQTAEARRINDYYRCVPTTVKGAVMVDGTLVAELNDLTAHG</sequence>
<protein>
    <submittedName>
        <fullName evidence="1">Uncharacterized protein</fullName>
    </submittedName>
</protein>
<reference evidence="1 2" key="1">
    <citation type="submission" date="2017-07" db="EMBL/GenBank/DDBJ databases">
        <title>Recovery of genomes from metagenomes via a dereplication, aggregation, and scoring strategy.</title>
        <authorList>
            <person name="Sieber C.M."/>
            <person name="Probst A.J."/>
            <person name="Sharrar A."/>
            <person name="Thomas B.C."/>
            <person name="Hess M."/>
            <person name="Tringe S.G."/>
            <person name="Banfield J.F."/>
        </authorList>
    </citation>
    <scope>NUCLEOTIDE SEQUENCE [LARGE SCALE GENOMIC DNA]</scope>
    <source>
        <strain evidence="1">JGI_Cruoil_03_51_56</strain>
    </source>
</reference>
<dbReference type="EMBL" id="NOZP01000113">
    <property type="protein sequence ID" value="OYD15288.1"/>
    <property type="molecule type" value="Genomic_DNA"/>
</dbReference>